<dbReference type="GO" id="GO:0070006">
    <property type="term" value="F:metalloaminopeptidase activity"/>
    <property type="evidence" value="ECO:0007669"/>
    <property type="project" value="InterPro"/>
</dbReference>
<comment type="subcellular location">
    <subcellularLocation>
        <location evidence="8">Cytoplasm</location>
    </subcellularLocation>
</comment>
<evidence type="ECO:0000256" key="3">
    <source>
        <dbReference type="ARBA" id="ARBA00009528"/>
    </source>
</evidence>
<evidence type="ECO:0000256" key="8">
    <source>
        <dbReference type="HAMAP-Rule" id="MF_00181"/>
    </source>
</evidence>
<evidence type="ECO:0000256" key="7">
    <source>
        <dbReference type="ARBA" id="ARBA00023211"/>
    </source>
</evidence>
<dbReference type="Pfam" id="PF00883">
    <property type="entry name" value="Peptidase_M17"/>
    <property type="match status" value="1"/>
</dbReference>
<keyword evidence="6 8" id="KW-0378">Hydrolase</keyword>
<keyword evidence="5 8" id="KW-0645">Protease</keyword>
<dbReference type="InterPro" id="IPR000819">
    <property type="entry name" value="Peptidase_M17_C"/>
</dbReference>
<dbReference type="PROSITE" id="PS00631">
    <property type="entry name" value="CYTOSOL_AP"/>
    <property type="match status" value="1"/>
</dbReference>
<dbReference type="SUPFAM" id="SSF52949">
    <property type="entry name" value="Macro domain-like"/>
    <property type="match status" value="1"/>
</dbReference>
<gene>
    <name evidence="8" type="primary">pepA</name>
    <name evidence="10" type="ORF">GQE98_09925</name>
</gene>
<feature type="binding site" evidence="8">
    <location>
        <position position="265"/>
    </location>
    <ligand>
        <name>Mn(2+)</name>
        <dbReference type="ChEBI" id="CHEBI:29035"/>
        <label>2</label>
    </ligand>
</feature>
<feature type="binding site" evidence="8">
    <location>
        <position position="270"/>
    </location>
    <ligand>
        <name>Mn(2+)</name>
        <dbReference type="ChEBI" id="CHEBI:29035"/>
        <label>2</label>
    </ligand>
</feature>
<evidence type="ECO:0000313" key="11">
    <source>
        <dbReference type="Proteomes" id="UP000476030"/>
    </source>
</evidence>
<evidence type="ECO:0000256" key="6">
    <source>
        <dbReference type="ARBA" id="ARBA00022801"/>
    </source>
</evidence>
<feature type="binding site" evidence="8">
    <location>
        <position position="349"/>
    </location>
    <ligand>
        <name>Mn(2+)</name>
        <dbReference type="ChEBI" id="CHEBI:29035"/>
        <label>1</label>
    </ligand>
</feature>
<organism evidence="10 11">
    <name type="scientific">Sneathiella litorea</name>
    <dbReference type="NCBI Taxonomy" id="2606216"/>
    <lineage>
        <taxon>Bacteria</taxon>
        <taxon>Pseudomonadati</taxon>
        <taxon>Pseudomonadota</taxon>
        <taxon>Alphaproteobacteria</taxon>
        <taxon>Sneathiellales</taxon>
        <taxon>Sneathiellaceae</taxon>
        <taxon>Sneathiella</taxon>
    </lineage>
</organism>
<evidence type="ECO:0000256" key="4">
    <source>
        <dbReference type="ARBA" id="ARBA00022438"/>
    </source>
</evidence>
<comment type="cofactor">
    <cofactor evidence="8">
        <name>Mn(2+)</name>
        <dbReference type="ChEBI" id="CHEBI:29035"/>
    </cofactor>
    <text evidence="8">Binds 2 manganese ions per subunit.</text>
</comment>
<dbReference type="Gene3D" id="3.40.220.10">
    <property type="entry name" value="Leucine Aminopeptidase, subunit E, domain 1"/>
    <property type="match status" value="1"/>
</dbReference>
<protein>
    <recommendedName>
        <fullName evidence="8">Probable cytosol aminopeptidase</fullName>
        <ecNumber evidence="8">3.4.11.1</ecNumber>
    </recommendedName>
    <alternativeName>
        <fullName evidence="8">Leucine aminopeptidase</fullName>
        <shortName evidence="8">LAP</shortName>
        <ecNumber evidence="8">3.4.11.10</ecNumber>
    </alternativeName>
    <alternativeName>
        <fullName evidence="8">Leucyl aminopeptidase</fullName>
    </alternativeName>
</protein>
<dbReference type="NCBIfam" id="NF002077">
    <property type="entry name" value="PRK00913.2-4"/>
    <property type="match status" value="1"/>
</dbReference>
<accession>A0A6L8W998</accession>
<dbReference type="NCBIfam" id="NF002073">
    <property type="entry name" value="PRK00913.1-2"/>
    <property type="match status" value="1"/>
</dbReference>
<dbReference type="HAMAP" id="MF_00181">
    <property type="entry name" value="Cytosol_peptidase_M17"/>
    <property type="match status" value="1"/>
</dbReference>
<keyword evidence="4 8" id="KW-0031">Aminopeptidase</keyword>
<keyword evidence="11" id="KW-1185">Reference proteome</keyword>
<dbReference type="InterPro" id="IPR043472">
    <property type="entry name" value="Macro_dom-like"/>
</dbReference>
<evidence type="ECO:0000256" key="5">
    <source>
        <dbReference type="ARBA" id="ARBA00022670"/>
    </source>
</evidence>
<proteinExistence type="inferred from homology"/>
<comment type="caution">
    <text evidence="10">The sequence shown here is derived from an EMBL/GenBank/DDBJ whole genome shotgun (WGS) entry which is preliminary data.</text>
</comment>
<feature type="binding site" evidence="8">
    <location>
        <position position="349"/>
    </location>
    <ligand>
        <name>Mn(2+)</name>
        <dbReference type="ChEBI" id="CHEBI:29035"/>
        <label>2</label>
    </ligand>
</feature>
<feature type="active site" evidence="8">
    <location>
        <position position="351"/>
    </location>
</feature>
<dbReference type="Proteomes" id="UP000476030">
    <property type="component" value="Unassembled WGS sequence"/>
</dbReference>
<dbReference type="PANTHER" id="PTHR11963:SF23">
    <property type="entry name" value="CYTOSOL AMINOPEPTIDASE"/>
    <property type="match status" value="1"/>
</dbReference>
<keyword evidence="8" id="KW-0963">Cytoplasm</keyword>
<evidence type="ECO:0000256" key="1">
    <source>
        <dbReference type="ARBA" id="ARBA00000135"/>
    </source>
</evidence>
<sequence length="502" mass="53418">MKFAFSEISLPKRGSLAVAIYADKALSPTAQEVDEKTNGALSRALETSRFTGKKGDFLEIVAPTGLEVSRVVLFGLGETEKLGQLDMENLGGSLVKRLNSSGARSVTVILDELGAEDIKTNEAAASVAMGAMLGSYRFQKYKTSTDAASEPTLTRMTVSCKGSATARKAFADMEALAEGVFLTRDLVSEPANTLYPDSFAEQCLALSDMGVHVEVLDEAKMQRLGMGALLGVGQGSRRESRLVVMQWNGATGKKASRKPLAFVGKGVCFDTGGISIKPAAGMEEMKWDMGGAGTVTGLMKALAGRKAKVNAIGVIGLVENMPDGNAQRPGDIVTSMSGQTIEILNTDAEGRLVLADALWYTQDRFKPEFMVDLATLTGAIIVTLGHENAGLFSNNDELSEQIFEAGKAVGEGVWRLPMSDAYAKQTKSPIADLQNIGTGGRGAGSIVAAEFLQKFVNDVPWVHLDIAGMAWSKADKPTVPKGGTGYGVRLLDKFIRDYYEGK</sequence>
<feature type="binding site" evidence="8">
    <location>
        <position position="347"/>
    </location>
    <ligand>
        <name>Mn(2+)</name>
        <dbReference type="ChEBI" id="CHEBI:29035"/>
        <label>1</label>
    </ligand>
</feature>
<dbReference type="SUPFAM" id="SSF53187">
    <property type="entry name" value="Zn-dependent exopeptidases"/>
    <property type="match status" value="1"/>
</dbReference>
<evidence type="ECO:0000313" key="10">
    <source>
        <dbReference type="EMBL" id="MZR30950.1"/>
    </source>
</evidence>
<feature type="active site" evidence="8">
    <location>
        <position position="277"/>
    </location>
</feature>
<dbReference type="CDD" id="cd00433">
    <property type="entry name" value="Peptidase_M17"/>
    <property type="match status" value="1"/>
</dbReference>
<feature type="domain" description="Cytosol aminopeptidase" evidence="9">
    <location>
        <begin position="345"/>
        <end position="352"/>
    </location>
</feature>
<dbReference type="InterPro" id="IPR023042">
    <property type="entry name" value="Peptidase_M17_leu_NH2_pept"/>
</dbReference>
<dbReference type="GO" id="GO:0030145">
    <property type="term" value="F:manganese ion binding"/>
    <property type="evidence" value="ECO:0007669"/>
    <property type="project" value="UniProtKB-UniRule"/>
</dbReference>
<dbReference type="NCBIfam" id="NF002083">
    <property type="entry name" value="PRK00913.3-5"/>
    <property type="match status" value="1"/>
</dbReference>
<dbReference type="EC" id="3.4.11.10" evidence="8"/>
<comment type="similarity">
    <text evidence="3 8">Belongs to the peptidase M17 family.</text>
</comment>
<dbReference type="GO" id="GO:0005737">
    <property type="term" value="C:cytoplasm"/>
    <property type="evidence" value="ECO:0007669"/>
    <property type="project" value="UniProtKB-SubCell"/>
</dbReference>
<dbReference type="EC" id="3.4.11.1" evidence="8"/>
<dbReference type="RefSeq" id="WP_161315489.1">
    <property type="nucleotide sequence ID" value="NZ_WTUW01000002.1"/>
</dbReference>
<dbReference type="GO" id="GO:0006508">
    <property type="term" value="P:proteolysis"/>
    <property type="evidence" value="ECO:0007669"/>
    <property type="project" value="UniProtKB-KW"/>
</dbReference>
<dbReference type="PRINTS" id="PR00481">
    <property type="entry name" value="LAMNOPPTDASE"/>
</dbReference>
<name>A0A6L8W998_9PROT</name>
<dbReference type="Pfam" id="PF02789">
    <property type="entry name" value="Peptidase_M17_N"/>
    <property type="match status" value="1"/>
</dbReference>
<dbReference type="NCBIfam" id="NF002074">
    <property type="entry name" value="PRK00913.1-4"/>
    <property type="match status" value="1"/>
</dbReference>
<comment type="catalytic activity">
    <reaction evidence="1 8">
        <text>Release of an N-terminal amino acid, Xaa-|-Yaa-, in which Xaa is preferably Leu, but may be other amino acids including Pro although not Arg or Lys, and Yaa may be Pro. Amino acid amides and methyl esters are also readily hydrolyzed, but rates on arylamides are exceedingly low.</text>
        <dbReference type="EC" id="3.4.11.1"/>
    </reaction>
</comment>
<feature type="binding site" evidence="8">
    <location>
        <position position="270"/>
    </location>
    <ligand>
        <name>Mn(2+)</name>
        <dbReference type="ChEBI" id="CHEBI:29035"/>
        <label>1</label>
    </ligand>
</feature>
<evidence type="ECO:0000256" key="2">
    <source>
        <dbReference type="ARBA" id="ARBA00000967"/>
    </source>
</evidence>
<dbReference type="Gene3D" id="3.40.630.10">
    <property type="entry name" value="Zn peptidases"/>
    <property type="match status" value="1"/>
</dbReference>
<dbReference type="InterPro" id="IPR011356">
    <property type="entry name" value="Leucine_aapep/pepB"/>
</dbReference>
<keyword evidence="8" id="KW-0479">Metal-binding</keyword>
<comment type="catalytic activity">
    <reaction evidence="2 8">
        <text>Release of an N-terminal amino acid, preferentially leucine, but not glutamic or aspartic acids.</text>
        <dbReference type="EC" id="3.4.11.10"/>
    </reaction>
</comment>
<dbReference type="AlphaFoldDB" id="A0A6L8W998"/>
<comment type="function">
    <text evidence="8">Presumably involved in the processing and regular turnover of intracellular proteins. Catalyzes the removal of unsubstituted N-terminal amino acids from various peptides.</text>
</comment>
<feature type="binding site" evidence="8">
    <location>
        <position position="288"/>
    </location>
    <ligand>
        <name>Mn(2+)</name>
        <dbReference type="ChEBI" id="CHEBI:29035"/>
        <label>2</label>
    </ligand>
</feature>
<keyword evidence="7 8" id="KW-0464">Manganese</keyword>
<dbReference type="InterPro" id="IPR008283">
    <property type="entry name" value="Peptidase_M17_N"/>
</dbReference>
<dbReference type="PANTHER" id="PTHR11963">
    <property type="entry name" value="LEUCINE AMINOPEPTIDASE-RELATED"/>
    <property type="match status" value="1"/>
</dbReference>
<dbReference type="NCBIfam" id="NF002075">
    <property type="entry name" value="PRK00913.2-2"/>
    <property type="match status" value="1"/>
</dbReference>
<evidence type="ECO:0000259" key="9">
    <source>
        <dbReference type="PROSITE" id="PS00631"/>
    </source>
</evidence>
<reference evidence="10 11" key="1">
    <citation type="submission" date="2019-12" db="EMBL/GenBank/DDBJ databases">
        <title>Snethiella sp. nov. sp. isolated from sea sand.</title>
        <authorList>
            <person name="Kim J."/>
            <person name="Jeong S.E."/>
            <person name="Jung H.S."/>
            <person name="Jeon C.O."/>
        </authorList>
    </citation>
    <scope>NUCLEOTIDE SEQUENCE [LARGE SCALE GENOMIC DNA]</scope>
    <source>
        <strain evidence="10 11">DP05</strain>
    </source>
</reference>
<dbReference type="EMBL" id="WTUW01000002">
    <property type="protein sequence ID" value="MZR30950.1"/>
    <property type="molecule type" value="Genomic_DNA"/>
</dbReference>